<accession>E6YHP9</accession>
<sequence length="64" mass="7337">MITPPLVLVALIHCAGLEYNSSLLRNHKRFFLVTFVSLHFLQEMQGCVPFLQREICEAINFSEA</sequence>
<name>E6YHP9_BARC7</name>
<proteinExistence type="predicted"/>
<dbReference type="Proteomes" id="UP000009101">
    <property type="component" value="Chromosome"/>
</dbReference>
<protein>
    <submittedName>
        <fullName evidence="1">Uncharacterized protein</fullName>
    </submittedName>
</protein>
<dbReference type="HOGENOM" id="CLU_2858629_0_0_5"/>
<evidence type="ECO:0000313" key="2">
    <source>
        <dbReference type="Proteomes" id="UP000009101"/>
    </source>
</evidence>
<evidence type="ECO:0000313" key="1">
    <source>
        <dbReference type="EMBL" id="CBI76387.1"/>
    </source>
</evidence>
<dbReference type="EMBL" id="FN645454">
    <property type="protein sequence ID" value="CBI76387.1"/>
    <property type="molecule type" value="Genomic_DNA"/>
</dbReference>
<dbReference type="RefSeq" id="WP_013545026.1">
    <property type="nucleotide sequence ID" value="NC_014932.1"/>
</dbReference>
<keyword evidence="2" id="KW-1185">Reference proteome</keyword>
<reference evidence="2" key="1">
    <citation type="submission" date="2009-11" db="EMBL/GenBank/DDBJ databases">
        <title>Genome sequencing of Bartonella species and comparative genomics.</title>
        <authorList>
            <person name="Engel P."/>
            <person name="Salzburger W."/>
            <person name="Marius L."/>
            <person name="Chao-Chin C."/>
            <person name="Soichi M."/>
            <person name="Christa L."/>
            <person name="Alexandra C."/>
            <person name="Aurelie L."/>
            <person name="Claudine M."/>
            <person name="Stephan S.C."/>
            <person name="Christoph D."/>
        </authorList>
    </citation>
    <scope>NUCLEOTIDE SEQUENCE [LARGE SCALE GENOMIC DNA]</scope>
    <source>
        <strain evidence="2">CIP 104772 / 73</strain>
    </source>
</reference>
<dbReference type="KEGG" id="bcd:BARCL_0706"/>
<dbReference type="AlphaFoldDB" id="E6YHP9"/>
<reference evidence="1 2" key="2">
    <citation type="journal article" date="2011" name="PLoS Genet.">
        <title>Parallel evolution of a type IV secretion system in radiating lineages of the host-restricted bacterial pathogen Bartonella.</title>
        <authorList>
            <person name="Engel P."/>
            <person name="Salzburger W."/>
            <person name="Liesch M."/>
            <person name="Chang C.C."/>
            <person name="Maruyama S."/>
            <person name="Lanz C."/>
            <person name="Calteau A."/>
            <person name="Lajus A."/>
            <person name="Medigue C."/>
            <person name="Schuster S.C."/>
            <person name="Dehio C."/>
        </authorList>
    </citation>
    <scope>NUCLEOTIDE SEQUENCE [LARGE SCALE GENOMIC DNA]</scope>
    <source>
        <strain evidence="2">CIP 104772 / 73</strain>
    </source>
</reference>
<organism evidence="1 2">
    <name type="scientific">Bartonella clarridgeiae (strain CCUG 45776 / CIP 104772 / 73)</name>
    <dbReference type="NCBI Taxonomy" id="696125"/>
    <lineage>
        <taxon>Bacteria</taxon>
        <taxon>Pseudomonadati</taxon>
        <taxon>Pseudomonadota</taxon>
        <taxon>Alphaproteobacteria</taxon>
        <taxon>Hyphomicrobiales</taxon>
        <taxon>Bartonellaceae</taxon>
        <taxon>Bartonella</taxon>
    </lineage>
</organism>
<gene>
    <name evidence="1" type="ordered locus">BARCL_0706</name>
</gene>